<dbReference type="PANTHER" id="PTHR19959:SF119">
    <property type="entry name" value="FUNGAL LIPASE-LIKE DOMAIN-CONTAINING PROTEIN"/>
    <property type="match status" value="1"/>
</dbReference>
<dbReference type="Gene3D" id="1.25.40.10">
    <property type="entry name" value="Tetratricopeptide repeat domain"/>
    <property type="match status" value="4"/>
</dbReference>
<dbReference type="InterPro" id="IPR011990">
    <property type="entry name" value="TPR-like_helical_dom_sf"/>
</dbReference>
<dbReference type="InterPro" id="IPR019734">
    <property type="entry name" value="TPR_rpt"/>
</dbReference>
<evidence type="ECO:0000259" key="1">
    <source>
        <dbReference type="Pfam" id="PF12862"/>
    </source>
</evidence>
<dbReference type="SUPFAM" id="SSF48452">
    <property type="entry name" value="TPR-like"/>
    <property type="match status" value="3"/>
</dbReference>
<protein>
    <recommendedName>
        <fullName evidence="1">Anaphase-promoting complex subunit 5 domain-containing protein</fullName>
    </recommendedName>
</protein>
<accession>A0A6V8KQM0</accession>
<evidence type="ECO:0000313" key="2">
    <source>
        <dbReference type="EMBL" id="GFJ87473.1"/>
    </source>
</evidence>
<dbReference type="Proteomes" id="UP000482960">
    <property type="component" value="Unassembled WGS sequence"/>
</dbReference>
<dbReference type="SMART" id="SM00028">
    <property type="entry name" value="TPR"/>
    <property type="match status" value="10"/>
</dbReference>
<dbReference type="AlphaFoldDB" id="A0A6V8KQM0"/>
<dbReference type="RefSeq" id="WP_173074438.1">
    <property type="nucleotide sequence ID" value="NZ_BAABJB010000042.1"/>
</dbReference>
<comment type="caution">
    <text evidence="2">The sequence shown here is derived from an EMBL/GenBank/DDBJ whole genome shotgun (WGS) entry which is preliminary data.</text>
</comment>
<dbReference type="Pfam" id="PF13374">
    <property type="entry name" value="TPR_10"/>
    <property type="match status" value="5"/>
</dbReference>
<dbReference type="PANTHER" id="PTHR19959">
    <property type="entry name" value="KINESIN LIGHT CHAIN"/>
    <property type="match status" value="1"/>
</dbReference>
<feature type="domain" description="Anaphase-promoting complex subunit 5" evidence="1">
    <location>
        <begin position="692"/>
        <end position="722"/>
    </location>
</feature>
<feature type="domain" description="Anaphase-promoting complex subunit 5" evidence="1">
    <location>
        <begin position="1056"/>
        <end position="1090"/>
    </location>
</feature>
<sequence length="1119" mass="118407">MSGPGVRQEVRVESGFGYGVIGADLHVFADRGPVYLLQAHRPAPTPDTAWLLAQPSRLLDARYAVVDFTGRDAELAQLSDWRATGPRLTARWLHAAGGQGKTRLTNEFARRSAAAGWKVVTAVHGAGTIWSPPGSEDLRLGDAAGLLVLVDYADRWPRSDLAWLFSNVLLHQPVPTRLLLVARSVDPWPLLRADLHRHQADTTDQALRTLPRVEGERERMYTVALDAFAARYGNGQPARALPPGLLDDPEYGLTLAIHLAALVRVDAAANSRPYPADIVGLTAYLLDREREHWAKLYANSAHGSDFRTPPSVMARAVQVAVLTGSMPHREGQSILGRLDLEVRPERLLSDHAICYPPIDPRQGAVLEPLYPDRLAEDFLALMLPGHDLDGHPADPWAATATTDVLAGGSPPGHLPRAITFLAAAAGRWPHVGAAHLYPLLLDNPRHAVSAGGAALTSLAQLPTMPMELLEAIESLLPETRDVDLDAGIAAVASRLAAERLGCDPDPVDRLRIQWDLSILLSNAGRDPEALDAIQAAVAVARQLVEGGGTGLEPDLAGSLTILGGALARLGRWEEALDAATEAVAIQRRLAARTPAASGPELATSLHNLSIALAAAGLRERAVEAAEEAVRIRSQPDATDDEEHAAGSLDNLRVRLIDVGRLDEALALAEDAVAAHRDLVAAAPAAFGPDLARALSNHSVLLTKIGRHEDAVAAAEEAVTICRGLAAANKAAFEVDLATALTNLGNALSGMGERDQAWETTNEAVEIYRLLAQGNTGLEANLALSLSNLGKQLSDIGQQEAALAVTEEAVEIRRRLAAGNPAAHRPGLATSLDHLGKRLLSAGRVGEGLAASDEAVEIRRTLAEDNPGAFSADLANALTNQGTLLWGLGERRDALEVTEEAVEIHRELAAEGRTASASDFAAALTNLSGMLSGLGEVEDALDLASEAVAACRQQAEISPAAAAAGLSAALTNLGLVLAFAGRHSEALAATQEAVTIRRRLAAESPAVFEPELAASLTNLTADLMAFSRPDEALTSIEEAVHIYRRLAGAGHARFASGLATSLINLCITLWTMGRHEAALGAGTESVEVYRDLARQSPAAHSDGLRQAQAMVADLRTRWTG</sequence>
<dbReference type="EMBL" id="BLPG01000001">
    <property type="protein sequence ID" value="GFJ87473.1"/>
    <property type="molecule type" value="Genomic_DNA"/>
</dbReference>
<reference evidence="2 3" key="2">
    <citation type="submission" date="2020-03" db="EMBL/GenBank/DDBJ databases">
        <authorList>
            <person name="Ichikawa N."/>
            <person name="Kimura A."/>
            <person name="Kitahashi Y."/>
            <person name="Uohara A."/>
        </authorList>
    </citation>
    <scope>NUCLEOTIDE SEQUENCE [LARGE SCALE GENOMIC DNA]</scope>
    <source>
        <strain evidence="2 3">NBRC 108638</strain>
    </source>
</reference>
<dbReference type="Pfam" id="PF12862">
    <property type="entry name" value="ANAPC5"/>
    <property type="match status" value="3"/>
</dbReference>
<feature type="domain" description="Anaphase-promoting complex subunit 5" evidence="1">
    <location>
        <begin position="516"/>
        <end position="542"/>
    </location>
</feature>
<organism evidence="2 3">
    <name type="scientific">Phytohabitans rumicis</name>
    <dbReference type="NCBI Taxonomy" id="1076125"/>
    <lineage>
        <taxon>Bacteria</taxon>
        <taxon>Bacillati</taxon>
        <taxon>Actinomycetota</taxon>
        <taxon>Actinomycetes</taxon>
        <taxon>Micromonosporales</taxon>
        <taxon>Micromonosporaceae</taxon>
    </lineage>
</organism>
<dbReference type="InterPro" id="IPR026000">
    <property type="entry name" value="Apc5_dom"/>
</dbReference>
<evidence type="ECO:0000313" key="3">
    <source>
        <dbReference type="Proteomes" id="UP000482960"/>
    </source>
</evidence>
<proteinExistence type="predicted"/>
<reference evidence="2 3" key="1">
    <citation type="submission" date="2020-03" db="EMBL/GenBank/DDBJ databases">
        <title>Whole genome shotgun sequence of Phytohabitans rumicis NBRC 108638.</title>
        <authorList>
            <person name="Komaki H."/>
            <person name="Tamura T."/>
        </authorList>
    </citation>
    <scope>NUCLEOTIDE SEQUENCE [LARGE SCALE GENOMIC DNA]</scope>
    <source>
        <strain evidence="2 3">NBRC 108638</strain>
    </source>
</reference>
<gene>
    <name evidence="2" type="ORF">Prum_011150</name>
</gene>
<keyword evidence="3" id="KW-1185">Reference proteome</keyword>
<name>A0A6V8KQM0_9ACTN</name>